<keyword evidence="4 8" id="KW-0479">Metal-binding</keyword>
<dbReference type="Pfam" id="PF00067">
    <property type="entry name" value="p450"/>
    <property type="match status" value="2"/>
</dbReference>
<feature type="binding site" description="axial binding residue" evidence="8">
    <location>
        <position position="452"/>
    </location>
    <ligand>
        <name>heme</name>
        <dbReference type="ChEBI" id="CHEBI:30413"/>
    </ligand>
    <ligandPart>
        <name>Fe</name>
        <dbReference type="ChEBI" id="CHEBI:18248"/>
    </ligandPart>
</feature>
<dbReference type="InterPro" id="IPR002401">
    <property type="entry name" value="Cyt_P450_E_grp-I"/>
</dbReference>
<dbReference type="Proteomes" id="UP001314170">
    <property type="component" value="Unassembled WGS sequence"/>
</dbReference>
<comment type="caution">
    <text evidence="10">The sequence shown here is derived from an EMBL/GenBank/DDBJ whole genome shotgun (WGS) entry which is preliminary data.</text>
</comment>
<comment type="similarity">
    <text evidence="2">Belongs to the cytochrome P450 family.</text>
</comment>
<proteinExistence type="inferred from homology"/>
<keyword evidence="11" id="KW-1185">Reference proteome</keyword>
<keyword evidence="3 8" id="KW-0349">Heme</keyword>
<dbReference type="GO" id="GO:0020037">
    <property type="term" value="F:heme binding"/>
    <property type="evidence" value="ECO:0007669"/>
    <property type="project" value="InterPro"/>
</dbReference>
<gene>
    <name evidence="10" type="ORF">DCAF_LOCUS4289</name>
</gene>
<keyword evidence="9" id="KW-0812">Transmembrane</keyword>
<keyword evidence="7" id="KW-0503">Monooxygenase</keyword>
<dbReference type="AlphaFoldDB" id="A0AAV1R132"/>
<keyword evidence="6 8" id="KW-0408">Iron</keyword>
<reference evidence="10 11" key="1">
    <citation type="submission" date="2024-01" db="EMBL/GenBank/DDBJ databases">
        <authorList>
            <person name="Waweru B."/>
        </authorList>
    </citation>
    <scope>NUCLEOTIDE SEQUENCE [LARGE SCALE GENOMIC DNA]</scope>
</reference>
<keyword evidence="9" id="KW-1133">Transmembrane helix</keyword>
<evidence type="ECO:0000256" key="7">
    <source>
        <dbReference type="ARBA" id="ARBA00023033"/>
    </source>
</evidence>
<dbReference type="SUPFAM" id="SSF48264">
    <property type="entry name" value="Cytochrome P450"/>
    <property type="match status" value="1"/>
</dbReference>
<evidence type="ECO:0000313" key="11">
    <source>
        <dbReference type="Proteomes" id="UP001314170"/>
    </source>
</evidence>
<dbReference type="CDD" id="cd11064">
    <property type="entry name" value="CYP86A"/>
    <property type="match status" value="1"/>
</dbReference>
<sequence length="510" mass="58248">MATNVLLSATQWICAHSSLWDVFLALLGLFVFRCINERLTNNGPMLWPVLGIIPTVFLHINDTYNFVTGALRKAGGTFHHKGMWMGGAYGVATADPSNIEYMLKTNFKNFPKGKYFRERFQDLLGDGIFNADDELWREQRQTVKAEMHSSRFIEHSLQTMQDLVHQKLLKLTEKLVKSGDSFDLQEVLLRFTFDNICTAAFGINPGCLALDFPDVPFARAFEKATELTLFRFLIPPFIWKPMKFFGIGYEKALKEAVGIVHDFAEKIVKGRRDEVSKHGSLFNQSDLLSRLIEIEYKGQSKKLEFPDKYFRDLCVNFILAGRDTTSVALAWFFWLVHRNPEVQNRILCEMNDILSLRETQSKNEIIFTMEELNKMVYLQAALSESLRLYPSVPTEVKEVVEDDVLPDGSIVKKGARVFYFIFSMGRMDSIWGKIAWNLSQRGGLGMESPRLCLGKRFAYMQMKMVAASILLKYSVKVVEGHVAVPKMTTTLYMKNGLLVTLMPRLVNIAA</sequence>
<evidence type="ECO:0000256" key="5">
    <source>
        <dbReference type="ARBA" id="ARBA00023002"/>
    </source>
</evidence>
<evidence type="ECO:0000256" key="2">
    <source>
        <dbReference type="ARBA" id="ARBA00010617"/>
    </source>
</evidence>
<accession>A0AAV1R132</accession>
<dbReference type="InterPro" id="IPR036396">
    <property type="entry name" value="Cyt_P450_sf"/>
</dbReference>
<evidence type="ECO:0000256" key="6">
    <source>
        <dbReference type="ARBA" id="ARBA00023004"/>
    </source>
</evidence>
<dbReference type="PRINTS" id="PR00385">
    <property type="entry name" value="P450"/>
</dbReference>
<dbReference type="GO" id="GO:0016705">
    <property type="term" value="F:oxidoreductase activity, acting on paired donors, with incorporation or reduction of molecular oxygen"/>
    <property type="evidence" value="ECO:0007669"/>
    <property type="project" value="InterPro"/>
</dbReference>
<keyword evidence="5" id="KW-0560">Oxidoreductase</keyword>
<dbReference type="GO" id="GO:0004497">
    <property type="term" value="F:monooxygenase activity"/>
    <property type="evidence" value="ECO:0007669"/>
    <property type="project" value="UniProtKB-KW"/>
</dbReference>
<name>A0AAV1R132_9ROSI</name>
<feature type="transmembrane region" description="Helical" evidence="9">
    <location>
        <begin position="12"/>
        <end position="32"/>
    </location>
</feature>
<evidence type="ECO:0000313" key="10">
    <source>
        <dbReference type="EMBL" id="CAK7326587.1"/>
    </source>
</evidence>
<dbReference type="EMBL" id="CAWUPB010000851">
    <property type="protein sequence ID" value="CAK7326587.1"/>
    <property type="molecule type" value="Genomic_DNA"/>
</dbReference>
<evidence type="ECO:0000256" key="1">
    <source>
        <dbReference type="ARBA" id="ARBA00001971"/>
    </source>
</evidence>
<organism evidence="10 11">
    <name type="scientific">Dovyalis caffra</name>
    <dbReference type="NCBI Taxonomy" id="77055"/>
    <lineage>
        <taxon>Eukaryota</taxon>
        <taxon>Viridiplantae</taxon>
        <taxon>Streptophyta</taxon>
        <taxon>Embryophyta</taxon>
        <taxon>Tracheophyta</taxon>
        <taxon>Spermatophyta</taxon>
        <taxon>Magnoliopsida</taxon>
        <taxon>eudicotyledons</taxon>
        <taxon>Gunneridae</taxon>
        <taxon>Pentapetalae</taxon>
        <taxon>rosids</taxon>
        <taxon>fabids</taxon>
        <taxon>Malpighiales</taxon>
        <taxon>Salicaceae</taxon>
        <taxon>Flacourtieae</taxon>
        <taxon>Dovyalis</taxon>
    </lineage>
</organism>
<keyword evidence="9" id="KW-0472">Membrane</keyword>
<evidence type="ECO:0000256" key="9">
    <source>
        <dbReference type="SAM" id="Phobius"/>
    </source>
</evidence>
<dbReference type="InterPro" id="IPR001128">
    <property type="entry name" value="Cyt_P450"/>
</dbReference>
<evidence type="ECO:0008006" key="12">
    <source>
        <dbReference type="Google" id="ProtNLM"/>
    </source>
</evidence>
<protein>
    <recommendedName>
        <fullName evidence="12">Cytochrome P450</fullName>
    </recommendedName>
</protein>
<evidence type="ECO:0000256" key="3">
    <source>
        <dbReference type="ARBA" id="ARBA00022617"/>
    </source>
</evidence>
<comment type="cofactor">
    <cofactor evidence="1 8">
        <name>heme</name>
        <dbReference type="ChEBI" id="CHEBI:30413"/>
    </cofactor>
</comment>
<dbReference type="GO" id="GO:0005506">
    <property type="term" value="F:iron ion binding"/>
    <property type="evidence" value="ECO:0007669"/>
    <property type="project" value="InterPro"/>
</dbReference>
<evidence type="ECO:0000256" key="4">
    <source>
        <dbReference type="ARBA" id="ARBA00022723"/>
    </source>
</evidence>
<dbReference type="Gene3D" id="1.10.630.10">
    <property type="entry name" value="Cytochrome P450"/>
    <property type="match status" value="1"/>
</dbReference>
<dbReference type="PRINTS" id="PR00463">
    <property type="entry name" value="EP450I"/>
</dbReference>
<evidence type="ECO:0000256" key="8">
    <source>
        <dbReference type="PIRSR" id="PIRSR602401-1"/>
    </source>
</evidence>
<dbReference type="PANTHER" id="PTHR24296">
    <property type="entry name" value="CYTOCHROME P450"/>
    <property type="match status" value="1"/>
</dbReference>